<dbReference type="Proteomes" id="UP001152795">
    <property type="component" value="Unassembled WGS sequence"/>
</dbReference>
<dbReference type="AlphaFoldDB" id="A0A6S7IWZ9"/>
<dbReference type="PROSITE" id="PS00383">
    <property type="entry name" value="TYR_PHOSPHATASE_1"/>
    <property type="match status" value="1"/>
</dbReference>
<evidence type="ECO:0000256" key="3">
    <source>
        <dbReference type="PIRSR" id="PIRSR630564-1"/>
    </source>
</evidence>
<dbReference type="InterPro" id="IPR010569">
    <property type="entry name" value="Myotubularin-like_Pase_dom"/>
</dbReference>
<dbReference type="EMBL" id="CACRXK020005440">
    <property type="protein sequence ID" value="CAB4006198.1"/>
    <property type="molecule type" value="Genomic_DNA"/>
</dbReference>
<dbReference type="GO" id="GO:0005737">
    <property type="term" value="C:cytoplasm"/>
    <property type="evidence" value="ECO:0007669"/>
    <property type="project" value="TreeGrafter"/>
</dbReference>
<dbReference type="InterPro" id="IPR030564">
    <property type="entry name" value="Myotubularin"/>
</dbReference>
<comment type="similarity">
    <text evidence="1">Belongs to the protein-tyrosine phosphatase family. Non-receptor class myotubularin subfamily.</text>
</comment>
<dbReference type="InterPro" id="IPR048994">
    <property type="entry name" value="PH-GRAM_MTMR6-9"/>
</dbReference>
<dbReference type="PANTHER" id="PTHR10807">
    <property type="entry name" value="MYOTUBULARIN-RELATED"/>
    <property type="match status" value="1"/>
</dbReference>
<name>A0A6S7IWZ9_PARCT</name>
<accession>A0A6S7IWZ9</accession>
<keyword evidence="2" id="KW-0378">Hydrolase</keyword>
<dbReference type="Gene3D" id="2.30.29.30">
    <property type="entry name" value="Pleckstrin-homology domain (PH domain)/Phosphotyrosine-binding domain (PTB)"/>
    <property type="match status" value="1"/>
</dbReference>
<dbReference type="InterPro" id="IPR011993">
    <property type="entry name" value="PH-like_dom_sf"/>
</dbReference>
<dbReference type="SUPFAM" id="SSF50729">
    <property type="entry name" value="PH domain-like"/>
    <property type="match status" value="1"/>
</dbReference>
<dbReference type="Pfam" id="PF21098">
    <property type="entry name" value="PH-GRAM_MTMR6-like"/>
    <property type="match status" value="1"/>
</dbReference>
<dbReference type="GO" id="GO:0046856">
    <property type="term" value="P:phosphatidylinositol dephosphorylation"/>
    <property type="evidence" value="ECO:0007669"/>
    <property type="project" value="TreeGrafter"/>
</dbReference>
<gene>
    <name evidence="5" type="ORF">PACLA_8A017917</name>
</gene>
<dbReference type="FunFam" id="2.30.29.30:FF:000135">
    <property type="entry name" value="Myotubularin related protein 6"/>
    <property type="match status" value="1"/>
</dbReference>
<proteinExistence type="inferred from homology"/>
<dbReference type="OrthoDB" id="271628at2759"/>
<feature type="active site" description="Phosphocysteine intermediate" evidence="3">
    <location>
        <position position="335"/>
    </location>
</feature>
<dbReference type="SUPFAM" id="SSF52799">
    <property type="entry name" value="(Phosphotyrosine protein) phosphatases II"/>
    <property type="match status" value="1"/>
</dbReference>
<evidence type="ECO:0000256" key="2">
    <source>
        <dbReference type="ARBA" id="ARBA00022801"/>
    </source>
</evidence>
<feature type="binding site" evidence="4">
    <location>
        <begin position="335"/>
        <end position="341"/>
    </location>
    <ligand>
        <name>substrate</name>
    </ligand>
</feature>
<feature type="non-terminal residue" evidence="5">
    <location>
        <position position="388"/>
    </location>
</feature>
<evidence type="ECO:0000256" key="4">
    <source>
        <dbReference type="PIRSR" id="PIRSR630564-2"/>
    </source>
</evidence>
<keyword evidence="6" id="KW-1185">Reference proteome</keyword>
<evidence type="ECO:0000313" key="5">
    <source>
        <dbReference type="EMBL" id="CAB4006198.1"/>
    </source>
</evidence>
<dbReference type="Pfam" id="PF06602">
    <property type="entry name" value="Myotub-related"/>
    <property type="match status" value="1"/>
</dbReference>
<dbReference type="InterPro" id="IPR029021">
    <property type="entry name" value="Prot-tyrosine_phosphatase-like"/>
</dbReference>
<evidence type="ECO:0000256" key="1">
    <source>
        <dbReference type="ARBA" id="ARBA00007471"/>
    </source>
</evidence>
<dbReference type="GO" id="GO:0004438">
    <property type="term" value="F:phosphatidylinositol-3-phosphate phosphatase activity"/>
    <property type="evidence" value="ECO:0007669"/>
    <property type="project" value="TreeGrafter"/>
</dbReference>
<comment type="caution">
    <text evidence="5">The sequence shown here is derived from an EMBL/GenBank/DDBJ whole genome shotgun (WGS) entry which is preliminary data.</text>
</comment>
<sequence>MDSIKTAKVENVRLIDRHQNQKATSGTLYVTATHLIFVDPAGKRETWIIHHHIQVVEKLPLTTVGSPLRVSSKNFLNVTFIIPRERECQDVYASLVELSTPDKLEQLYAFSYNPRDDKMSISAGWVLYDPGLEFGRMEITSDTWEASDLNEEYKLCDTYPRILFLPASATKETAIGSALFRSRNRLPTLSYFHKATKAAICRSSQPLSGLNTRSVDDEQMVNAILKSNPNAKQLYIVDTRPKINAMANRAAGKGYENTEFYENVEFQFLGIENIHVMRQSLQKLVYACGERQGGETFLDSVDSSAWLKHIKCVLDTSYFIAKAVYDERKSVLVHCSDGWDRTAQTCSIAGILLDPFFRTIHGFQVLIEKEWLSFGHKFVDRCGYLRSD</sequence>
<dbReference type="CDD" id="cd13210">
    <property type="entry name" value="PH-GRAM_MTMR6-like"/>
    <property type="match status" value="1"/>
</dbReference>
<protein>
    <submittedName>
        <fullName evidence="5">Myotubularin-related 8</fullName>
    </submittedName>
</protein>
<dbReference type="InterPro" id="IPR016130">
    <property type="entry name" value="Tyr_Pase_AS"/>
</dbReference>
<dbReference type="PROSITE" id="PS51339">
    <property type="entry name" value="PPASE_MYOTUBULARIN"/>
    <property type="match status" value="1"/>
</dbReference>
<dbReference type="GO" id="GO:0106018">
    <property type="term" value="F:phosphatidylinositol-3,5-bisphosphate phosphatase activity"/>
    <property type="evidence" value="ECO:0007669"/>
    <property type="project" value="TreeGrafter"/>
</dbReference>
<dbReference type="PANTHER" id="PTHR10807:SF8">
    <property type="entry name" value="PHOSPHATIDYLINOSITOL-3-PHOSPHATE PHOSPHATASE"/>
    <property type="match status" value="1"/>
</dbReference>
<organism evidence="5 6">
    <name type="scientific">Paramuricea clavata</name>
    <name type="common">Red gorgonian</name>
    <name type="synonym">Violescent sea-whip</name>
    <dbReference type="NCBI Taxonomy" id="317549"/>
    <lineage>
        <taxon>Eukaryota</taxon>
        <taxon>Metazoa</taxon>
        <taxon>Cnidaria</taxon>
        <taxon>Anthozoa</taxon>
        <taxon>Octocorallia</taxon>
        <taxon>Malacalcyonacea</taxon>
        <taxon>Plexauridae</taxon>
        <taxon>Paramuricea</taxon>
    </lineage>
</organism>
<reference evidence="5" key="1">
    <citation type="submission" date="2020-04" db="EMBL/GenBank/DDBJ databases">
        <authorList>
            <person name="Alioto T."/>
            <person name="Alioto T."/>
            <person name="Gomez Garrido J."/>
        </authorList>
    </citation>
    <scope>NUCLEOTIDE SEQUENCE</scope>
    <source>
        <strain evidence="5">A484AB</strain>
    </source>
</reference>
<evidence type="ECO:0000313" key="6">
    <source>
        <dbReference type="Proteomes" id="UP001152795"/>
    </source>
</evidence>
<feature type="binding site" evidence="4">
    <location>
        <begin position="273"/>
        <end position="274"/>
    </location>
    <ligand>
        <name>substrate</name>
    </ligand>
</feature>